<evidence type="ECO:0000313" key="2">
    <source>
        <dbReference type="Proteomes" id="UP001454036"/>
    </source>
</evidence>
<sequence length="152" mass="16722">MRPAAFLSIPPPILIPRQRFSPSFSKAMIKELVTYAVGGLKPNEIDFEEILSERPSHFKRVVITSKAKPRESMVPESASATPLPITTIAAPTVNSILKSMAKDILASTSQLSKQLEKSVTKKKTTLVLAWDSCEGATQSLDVDLKWALWLNT</sequence>
<proteinExistence type="predicted"/>
<comment type="caution">
    <text evidence="1">The sequence shown here is derived from an EMBL/GenBank/DDBJ whole genome shotgun (WGS) entry which is preliminary data.</text>
</comment>
<accession>A0AAV3PFW2</accession>
<organism evidence="1 2">
    <name type="scientific">Lithospermum erythrorhizon</name>
    <name type="common">Purple gromwell</name>
    <name type="synonym">Lithospermum officinale var. erythrorhizon</name>
    <dbReference type="NCBI Taxonomy" id="34254"/>
    <lineage>
        <taxon>Eukaryota</taxon>
        <taxon>Viridiplantae</taxon>
        <taxon>Streptophyta</taxon>
        <taxon>Embryophyta</taxon>
        <taxon>Tracheophyta</taxon>
        <taxon>Spermatophyta</taxon>
        <taxon>Magnoliopsida</taxon>
        <taxon>eudicotyledons</taxon>
        <taxon>Gunneridae</taxon>
        <taxon>Pentapetalae</taxon>
        <taxon>asterids</taxon>
        <taxon>lamiids</taxon>
        <taxon>Boraginales</taxon>
        <taxon>Boraginaceae</taxon>
        <taxon>Boraginoideae</taxon>
        <taxon>Lithospermeae</taxon>
        <taxon>Lithospermum</taxon>
    </lineage>
</organism>
<gene>
    <name evidence="1" type="ORF">LIER_43064</name>
</gene>
<evidence type="ECO:0000313" key="1">
    <source>
        <dbReference type="EMBL" id="GAA0149571.1"/>
    </source>
</evidence>
<dbReference type="Proteomes" id="UP001454036">
    <property type="component" value="Unassembled WGS sequence"/>
</dbReference>
<name>A0AAV3PFW2_LITER</name>
<keyword evidence="2" id="KW-1185">Reference proteome</keyword>
<reference evidence="1 2" key="1">
    <citation type="submission" date="2024-01" db="EMBL/GenBank/DDBJ databases">
        <title>The complete chloroplast genome sequence of Lithospermum erythrorhizon: insights into the phylogenetic relationship among Boraginaceae species and the maternal lineages of purple gromwells.</title>
        <authorList>
            <person name="Okada T."/>
            <person name="Watanabe K."/>
        </authorList>
    </citation>
    <scope>NUCLEOTIDE SEQUENCE [LARGE SCALE GENOMIC DNA]</scope>
</reference>
<protein>
    <submittedName>
        <fullName evidence="1">Uncharacterized protein</fullName>
    </submittedName>
</protein>
<dbReference type="EMBL" id="BAABME010032453">
    <property type="protein sequence ID" value="GAA0149571.1"/>
    <property type="molecule type" value="Genomic_DNA"/>
</dbReference>
<dbReference type="AlphaFoldDB" id="A0AAV3PFW2"/>